<dbReference type="AlphaFoldDB" id="A0A448V140"/>
<keyword evidence="2" id="KW-0732">Signal</keyword>
<feature type="domain" description="GerMN" evidence="3">
    <location>
        <begin position="128"/>
        <end position="212"/>
    </location>
</feature>
<evidence type="ECO:0000256" key="1">
    <source>
        <dbReference type="SAM" id="MobiDB-lite"/>
    </source>
</evidence>
<feature type="signal peptide" evidence="2">
    <location>
        <begin position="1"/>
        <end position="26"/>
    </location>
</feature>
<keyword evidence="5" id="KW-1185">Reference proteome</keyword>
<feature type="chain" id="PRO_5019357775" evidence="2">
    <location>
        <begin position="27"/>
        <end position="225"/>
    </location>
</feature>
<dbReference type="KEGG" id="piv:NCTC13079_00614"/>
<protein>
    <submittedName>
        <fullName evidence="4">Spore germination protein</fullName>
    </submittedName>
</protein>
<gene>
    <name evidence="4" type="ORF">NCTC13079_00614</name>
</gene>
<reference evidence="4 5" key="1">
    <citation type="submission" date="2018-12" db="EMBL/GenBank/DDBJ databases">
        <authorList>
            <consortium name="Pathogen Informatics"/>
        </authorList>
    </citation>
    <scope>NUCLEOTIDE SEQUENCE [LARGE SCALE GENOMIC DNA]</scope>
    <source>
        <strain evidence="4 5">NCTC13079</strain>
    </source>
</reference>
<feature type="compositionally biased region" description="Acidic residues" evidence="1">
    <location>
        <begin position="50"/>
        <end position="62"/>
    </location>
</feature>
<feature type="compositionally biased region" description="Basic and acidic residues" evidence="1">
    <location>
        <begin position="63"/>
        <end position="73"/>
    </location>
</feature>
<accession>A0A448V140</accession>
<dbReference type="InterPro" id="IPR019606">
    <property type="entry name" value="GerMN"/>
</dbReference>
<evidence type="ECO:0000313" key="5">
    <source>
        <dbReference type="Proteomes" id="UP000269544"/>
    </source>
</evidence>
<feature type="compositionally biased region" description="Basic and acidic residues" evidence="1">
    <location>
        <begin position="80"/>
        <end position="91"/>
    </location>
</feature>
<evidence type="ECO:0000256" key="2">
    <source>
        <dbReference type="SAM" id="SignalP"/>
    </source>
</evidence>
<evidence type="ECO:0000313" key="4">
    <source>
        <dbReference type="EMBL" id="VEJ35297.1"/>
    </source>
</evidence>
<dbReference type="OrthoDB" id="1954033at2"/>
<sequence length="225" mass="24068">MKKIALTGIVLAMGLVTVACQQNSSAAEVPENQVEVVENQKDTETLNAEEKDDAMVEEDTENTDTKKNLKDDTEKEETDADTKETAKEEKTYSVTLSYPSTDYIVDGKEDAKTKTASAEIKASESDIVKKVLDRLAQDPAAEGAEPTGLDKFDYAKSKLDGTTAKVDIAGNASGGSLEEDVIVTSVVNSLLSVDGIQSVEFTVNGKPAETLMGHVDITEPFTAPL</sequence>
<dbReference type="PROSITE" id="PS51257">
    <property type="entry name" value="PROKAR_LIPOPROTEIN"/>
    <property type="match status" value="1"/>
</dbReference>
<evidence type="ECO:0000259" key="3">
    <source>
        <dbReference type="SMART" id="SM00909"/>
    </source>
</evidence>
<dbReference type="Proteomes" id="UP000269544">
    <property type="component" value="Chromosome"/>
</dbReference>
<organism evidence="4 5">
    <name type="scientific">Aedoeadaptatus ivorii</name>
    <dbReference type="NCBI Taxonomy" id="54006"/>
    <lineage>
        <taxon>Bacteria</taxon>
        <taxon>Bacillati</taxon>
        <taxon>Bacillota</taxon>
        <taxon>Tissierellia</taxon>
        <taxon>Tissierellales</taxon>
        <taxon>Peptoniphilaceae</taxon>
        <taxon>Aedoeadaptatus</taxon>
    </lineage>
</organism>
<dbReference type="Pfam" id="PF10646">
    <property type="entry name" value="Germane"/>
    <property type="match status" value="1"/>
</dbReference>
<dbReference type="EMBL" id="LR134523">
    <property type="protein sequence ID" value="VEJ35297.1"/>
    <property type="molecule type" value="Genomic_DNA"/>
</dbReference>
<proteinExistence type="predicted"/>
<name>A0A448V140_9FIRM</name>
<dbReference type="RefSeq" id="WP_126465114.1">
    <property type="nucleotide sequence ID" value="NZ_LR134523.1"/>
</dbReference>
<feature type="region of interest" description="Disordered" evidence="1">
    <location>
        <begin position="25"/>
        <end position="92"/>
    </location>
</feature>
<feature type="compositionally biased region" description="Low complexity" evidence="1">
    <location>
        <begin position="28"/>
        <end position="37"/>
    </location>
</feature>
<dbReference type="SMART" id="SM00909">
    <property type="entry name" value="Germane"/>
    <property type="match status" value="1"/>
</dbReference>